<comment type="caution">
    <text evidence="1">The sequence shown here is derived from an EMBL/GenBank/DDBJ whole genome shotgun (WGS) entry which is preliminary data.</text>
</comment>
<dbReference type="Proteomes" id="UP000675940">
    <property type="component" value="Unassembled WGS sequence"/>
</dbReference>
<name>A0A940S4F2_9RHOB</name>
<evidence type="ECO:0000313" key="1">
    <source>
        <dbReference type="EMBL" id="MBP0483815.1"/>
    </source>
</evidence>
<sequence>MGLQSNGCAESRRGTRIEALRLTPPEFIVLSIARHYLETFAAPGEHGWLAATSDALACFGSEQGPRAGLSVLCAVQAMRQARQSVFRFNAARCASCSAWVSDHEKLFMNTLRAVVRGHEAAAQGYAGILCEGNETEAFLRALSVLVEDCGLVR</sequence>
<keyword evidence="2" id="KW-1185">Reference proteome</keyword>
<gene>
    <name evidence="1" type="ORF">J5474_15125</name>
</gene>
<dbReference type="EMBL" id="JAGISH010000008">
    <property type="protein sequence ID" value="MBP0483815.1"/>
    <property type="molecule type" value="Genomic_DNA"/>
</dbReference>
<reference evidence="1" key="1">
    <citation type="submission" date="2021-03" db="EMBL/GenBank/DDBJ databases">
        <title>Sagittula salina sp. nov. strain M10.9X isolated from the marine waste.</title>
        <authorList>
            <person name="Satari L."/>
            <person name="Molina-Menor E."/>
            <person name="Vidal-Verdu A."/>
            <person name="Pascual J."/>
            <person name="Pereto J."/>
            <person name="Porcar M."/>
        </authorList>
    </citation>
    <scope>NUCLEOTIDE SEQUENCE</scope>
    <source>
        <strain evidence="1">M10.9X</strain>
    </source>
</reference>
<dbReference type="AlphaFoldDB" id="A0A940S4F2"/>
<evidence type="ECO:0000313" key="2">
    <source>
        <dbReference type="Proteomes" id="UP000675940"/>
    </source>
</evidence>
<protein>
    <submittedName>
        <fullName evidence="1">Uncharacterized protein</fullName>
    </submittedName>
</protein>
<proteinExistence type="predicted"/>
<organism evidence="1 2">
    <name type="scientific">Sagittula salina</name>
    <dbReference type="NCBI Taxonomy" id="2820268"/>
    <lineage>
        <taxon>Bacteria</taxon>
        <taxon>Pseudomonadati</taxon>
        <taxon>Pseudomonadota</taxon>
        <taxon>Alphaproteobacteria</taxon>
        <taxon>Rhodobacterales</taxon>
        <taxon>Roseobacteraceae</taxon>
        <taxon>Sagittula</taxon>
    </lineage>
</organism>
<dbReference type="RefSeq" id="WP_209361754.1">
    <property type="nucleotide sequence ID" value="NZ_JAGISH010000008.1"/>
</dbReference>
<accession>A0A940S4F2</accession>